<gene>
    <name evidence="1" type="ORF">K7B10_39855</name>
</gene>
<evidence type="ECO:0000313" key="1">
    <source>
        <dbReference type="EMBL" id="MCC0100796.1"/>
    </source>
</evidence>
<name>A0ABS8EI19_9ACTN</name>
<evidence type="ECO:0000313" key="2">
    <source>
        <dbReference type="Proteomes" id="UP001520654"/>
    </source>
</evidence>
<comment type="caution">
    <text evidence="1">The sequence shown here is derived from an EMBL/GenBank/DDBJ whole genome shotgun (WGS) entry which is preliminary data.</text>
</comment>
<dbReference type="EMBL" id="JAINUL010000018">
    <property type="protein sequence ID" value="MCC0100796.1"/>
    <property type="molecule type" value="Genomic_DNA"/>
</dbReference>
<sequence>MTESDPWSWLERMPAPWSAPESVRKPTASVLTNIVIAMLSSEMLGNDLIEIAGELQAEHARFNRWMGSFAKSSLSLEATFHRNAAANDAVRRVYEAWISYSSLFEEGQRKVWVAVSERQVLEVVLIEAKASLASLQSTV</sequence>
<organism evidence="1 2">
    <name type="scientific">Streptomyces flavotricini</name>
    <dbReference type="NCBI Taxonomy" id="66888"/>
    <lineage>
        <taxon>Bacteria</taxon>
        <taxon>Bacillati</taxon>
        <taxon>Actinomycetota</taxon>
        <taxon>Actinomycetes</taxon>
        <taxon>Kitasatosporales</taxon>
        <taxon>Streptomycetaceae</taxon>
        <taxon>Streptomyces</taxon>
    </lineage>
</organism>
<dbReference type="RefSeq" id="WP_229345969.1">
    <property type="nucleotide sequence ID" value="NZ_JAINUL010000018.1"/>
</dbReference>
<keyword evidence="2" id="KW-1185">Reference proteome</keyword>
<dbReference type="Proteomes" id="UP001520654">
    <property type="component" value="Unassembled WGS sequence"/>
</dbReference>
<accession>A0ABS8EI19</accession>
<reference evidence="1 2" key="1">
    <citation type="submission" date="2021-08" db="EMBL/GenBank/DDBJ databases">
        <title>Genomic Architecture of Streptomyces flavotricini NGL1 and Streptomyces erythrochromogenes HMS4 With Differential Plant Beneficial attributes and laccase production capabilities.</title>
        <authorList>
            <person name="Salwan R."/>
            <person name="Kaur R."/>
            <person name="Sharma V."/>
        </authorList>
    </citation>
    <scope>NUCLEOTIDE SEQUENCE [LARGE SCALE GENOMIC DNA]</scope>
    <source>
        <strain evidence="1 2">NGL1</strain>
    </source>
</reference>
<protein>
    <submittedName>
        <fullName evidence="1">Uncharacterized protein</fullName>
    </submittedName>
</protein>
<proteinExistence type="predicted"/>